<feature type="region of interest" description="Disordered" evidence="1">
    <location>
        <begin position="1"/>
        <end position="63"/>
    </location>
</feature>
<protein>
    <submittedName>
        <fullName evidence="2">Uncharacterized protein</fullName>
    </submittedName>
</protein>
<dbReference type="Proteomes" id="UP001623348">
    <property type="component" value="Unassembled WGS sequence"/>
</dbReference>
<proteinExistence type="predicted"/>
<dbReference type="AlphaFoldDB" id="A0ABC9XFX0"/>
<comment type="caution">
    <text evidence="2">The sequence shown here is derived from an EMBL/GenBank/DDBJ whole genome shotgun (WGS) entry which is preliminary data.</text>
</comment>
<keyword evidence="3" id="KW-1185">Reference proteome</keyword>
<gene>
    <name evidence="2" type="ORF">GRJ2_002119600</name>
</gene>
<organism evidence="2 3">
    <name type="scientific">Grus japonensis</name>
    <name type="common">Japanese crane</name>
    <name type="synonym">Red-crowned crane</name>
    <dbReference type="NCBI Taxonomy" id="30415"/>
    <lineage>
        <taxon>Eukaryota</taxon>
        <taxon>Metazoa</taxon>
        <taxon>Chordata</taxon>
        <taxon>Craniata</taxon>
        <taxon>Vertebrata</taxon>
        <taxon>Euteleostomi</taxon>
        <taxon>Archelosauria</taxon>
        <taxon>Archosauria</taxon>
        <taxon>Dinosauria</taxon>
        <taxon>Saurischia</taxon>
        <taxon>Theropoda</taxon>
        <taxon>Coelurosauria</taxon>
        <taxon>Aves</taxon>
        <taxon>Neognathae</taxon>
        <taxon>Neoaves</taxon>
        <taxon>Gruiformes</taxon>
        <taxon>Gruidae</taxon>
        <taxon>Grus</taxon>
    </lineage>
</organism>
<dbReference type="EMBL" id="BAAFJT010000015">
    <property type="protein sequence ID" value="GAB0196543.1"/>
    <property type="molecule type" value="Genomic_DNA"/>
</dbReference>
<sequence length="77" mass="8197">MARLPRRSRVAPEERSGAEPGGGQGGEPAPPAPAPHRHHAPRPGGLTAPRQRRDRRAGAGSLHRAMGRLDALFLKTI</sequence>
<accession>A0ABC9XFX0</accession>
<evidence type="ECO:0000313" key="3">
    <source>
        <dbReference type="Proteomes" id="UP001623348"/>
    </source>
</evidence>
<evidence type="ECO:0000256" key="1">
    <source>
        <dbReference type="SAM" id="MobiDB-lite"/>
    </source>
</evidence>
<name>A0ABC9XFX0_GRUJA</name>
<reference evidence="2 3" key="1">
    <citation type="submission" date="2024-06" db="EMBL/GenBank/DDBJ databases">
        <title>The draft genome of Grus japonensis, version 3.</title>
        <authorList>
            <person name="Nabeshima K."/>
            <person name="Suzuki S."/>
            <person name="Onuma M."/>
        </authorList>
    </citation>
    <scope>NUCLEOTIDE SEQUENCE [LARGE SCALE GENOMIC DNA]</scope>
    <source>
        <strain evidence="2 3">451A</strain>
    </source>
</reference>
<evidence type="ECO:0000313" key="2">
    <source>
        <dbReference type="EMBL" id="GAB0196543.1"/>
    </source>
</evidence>